<gene>
    <name evidence="1" type="ORF">AVJ23_07525</name>
</gene>
<name>A0A0W7WLY1_9RHOB</name>
<reference evidence="1 2" key="1">
    <citation type="submission" date="2015-12" db="EMBL/GenBank/DDBJ databases">
        <authorList>
            <person name="Shamseldin A."/>
            <person name="Moawad H."/>
            <person name="Abd El-Rahim W.M."/>
            <person name="Sadowsky M.J."/>
        </authorList>
    </citation>
    <scope>NUCLEOTIDE SEQUENCE [LARGE SCALE GENOMIC DNA]</scope>
    <source>
        <strain evidence="1 2">SJ5A-1</strain>
    </source>
</reference>
<comment type="caution">
    <text evidence="1">The sequence shown here is derived from an EMBL/GenBank/DDBJ whole genome shotgun (WGS) entry which is preliminary data.</text>
</comment>
<evidence type="ECO:0000313" key="1">
    <source>
        <dbReference type="EMBL" id="KUF11597.1"/>
    </source>
</evidence>
<dbReference type="RefSeq" id="WP_058861543.1">
    <property type="nucleotide sequence ID" value="NZ_LPXO01000003.1"/>
</dbReference>
<organism evidence="1 2">
    <name type="scientific">Pseudoponticoccus marisrubri</name>
    <dbReference type="NCBI Taxonomy" id="1685382"/>
    <lineage>
        <taxon>Bacteria</taxon>
        <taxon>Pseudomonadati</taxon>
        <taxon>Pseudomonadota</taxon>
        <taxon>Alphaproteobacteria</taxon>
        <taxon>Rhodobacterales</taxon>
        <taxon>Roseobacteraceae</taxon>
        <taxon>Pseudoponticoccus</taxon>
    </lineage>
</organism>
<proteinExistence type="predicted"/>
<protein>
    <recommendedName>
        <fullName evidence="3">Sulfotransferase domain-containing protein</fullName>
    </recommendedName>
</protein>
<keyword evidence="2" id="KW-1185">Reference proteome</keyword>
<dbReference type="OrthoDB" id="7904151at2"/>
<sequence length="249" mass="27740">MVDAGFRDTGWQIVPGPATPTRVQVFGERSSGTNFVKRLIGRNAPLRPMEDLGWKHGFPHMTAIPAPVAIVAVMRDARDWALSMHAKPWHCPPAMQALPFADFIRAEWATIADRKRYFPQVAALGGQGMPLQHDRHPITGRPFANLFALRRAKLEGLLSFRQRGCTLVLCRLEAVQAAPEDFLQALHDGLDLPRSNLPLRPVVKRLGSKFLPSVAERPATPKVFPEADLPLLRSELDLQQEATLGYSYD</sequence>
<dbReference type="AlphaFoldDB" id="A0A0W7WLY1"/>
<evidence type="ECO:0008006" key="3">
    <source>
        <dbReference type="Google" id="ProtNLM"/>
    </source>
</evidence>
<dbReference type="Proteomes" id="UP000054396">
    <property type="component" value="Unassembled WGS sequence"/>
</dbReference>
<evidence type="ECO:0000313" key="2">
    <source>
        <dbReference type="Proteomes" id="UP000054396"/>
    </source>
</evidence>
<dbReference type="EMBL" id="LPXO01000003">
    <property type="protein sequence ID" value="KUF11597.1"/>
    <property type="molecule type" value="Genomic_DNA"/>
</dbReference>
<accession>A0A0W7WLY1</accession>